<keyword evidence="2" id="KW-0479">Metal-binding</keyword>
<feature type="region of interest" description="Disordered" evidence="5">
    <location>
        <begin position="1"/>
        <end position="29"/>
    </location>
</feature>
<keyword evidence="6" id="KW-0472">Membrane</keyword>
<evidence type="ECO:0000256" key="1">
    <source>
        <dbReference type="ARBA" id="ARBA00022714"/>
    </source>
</evidence>
<keyword evidence="6" id="KW-0812">Transmembrane</keyword>
<keyword evidence="4" id="KW-0411">Iron-sulfur</keyword>
<evidence type="ECO:0000256" key="4">
    <source>
        <dbReference type="ARBA" id="ARBA00023014"/>
    </source>
</evidence>
<evidence type="ECO:0000313" key="8">
    <source>
        <dbReference type="EMBL" id="CBH99870.1"/>
    </source>
</evidence>
<dbReference type="SUPFAM" id="SSF50022">
    <property type="entry name" value="ISP domain"/>
    <property type="match status" value="1"/>
</dbReference>
<dbReference type="EMBL" id="CABN01000064">
    <property type="protein sequence ID" value="CBH99870.1"/>
    <property type="molecule type" value="Genomic_DNA"/>
</dbReference>
<keyword evidence="1" id="KW-0001">2Fe-2S</keyword>
<feature type="domain" description="Rieske" evidence="7">
    <location>
        <begin position="115"/>
        <end position="184"/>
    </location>
</feature>
<evidence type="ECO:0000256" key="2">
    <source>
        <dbReference type="ARBA" id="ARBA00022723"/>
    </source>
</evidence>
<evidence type="ECO:0000256" key="5">
    <source>
        <dbReference type="SAM" id="MobiDB-lite"/>
    </source>
</evidence>
<name>E6PY61_9ZZZZ</name>
<dbReference type="CDD" id="cd03467">
    <property type="entry name" value="Rieske"/>
    <property type="match status" value="1"/>
</dbReference>
<protein>
    <submittedName>
        <fullName evidence="8">Putative menaquinol:cytochrome c oxidoreductase (Iron-sulfur subunit) (Modular protein)</fullName>
    </submittedName>
</protein>
<sequence length="234" mass="25046">MKPNEPDPQQISQGDQSREQPGKNEPIHAKHAAHSRRAFLFKLSLLANGAVGAVLAVPIVGYLLGPALRKKSSDESWVGLGSVSGFPEGETRLATFRNPVTTAWDGQTGDIPCWVRRISGTTFQVFAINCAHLGCPVRWFSESKLFLCPCHGGAYYEDGSRASGPPERGLFEYEHRIVGDALEISAGKMPTLAARVSNMQTLTQIAGVGATNGAAGVQNQKSQNLKPRCGSCQG</sequence>
<dbReference type="PROSITE" id="PS51296">
    <property type="entry name" value="RIESKE"/>
    <property type="match status" value="1"/>
</dbReference>
<dbReference type="GO" id="GO:0051537">
    <property type="term" value="F:2 iron, 2 sulfur cluster binding"/>
    <property type="evidence" value="ECO:0007669"/>
    <property type="project" value="UniProtKB-KW"/>
</dbReference>
<dbReference type="Pfam" id="PF00355">
    <property type="entry name" value="Rieske"/>
    <property type="match status" value="1"/>
</dbReference>
<organism evidence="8">
    <name type="scientific">mine drainage metagenome</name>
    <dbReference type="NCBI Taxonomy" id="410659"/>
    <lineage>
        <taxon>unclassified sequences</taxon>
        <taxon>metagenomes</taxon>
        <taxon>ecological metagenomes</taxon>
    </lineage>
</organism>
<keyword evidence="6" id="KW-1133">Transmembrane helix</keyword>
<gene>
    <name evidence="8" type="ORF">CARN3_0834</name>
</gene>
<dbReference type="InterPro" id="IPR017941">
    <property type="entry name" value="Rieske_2Fe-2S"/>
</dbReference>
<keyword evidence="3" id="KW-0408">Iron</keyword>
<dbReference type="AlphaFoldDB" id="E6PY61"/>
<proteinExistence type="predicted"/>
<dbReference type="Gene3D" id="2.102.10.10">
    <property type="entry name" value="Rieske [2Fe-2S] iron-sulphur domain"/>
    <property type="match status" value="1"/>
</dbReference>
<feature type="transmembrane region" description="Helical" evidence="6">
    <location>
        <begin position="45"/>
        <end position="64"/>
    </location>
</feature>
<evidence type="ECO:0000256" key="6">
    <source>
        <dbReference type="SAM" id="Phobius"/>
    </source>
</evidence>
<reference evidence="8" key="1">
    <citation type="submission" date="2009-10" db="EMBL/GenBank/DDBJ databases">
        <title>Diversity of trophic interactions inside an arsenic-rich microbial ecosystem.</title>
        <authorList>
            <person name="Bertin P.N."/>
            <person name="Heinrich-Salmeron A."/>
            <person name="Pelletier E."/>
            <person name="Goulhen-Chollet F."/>
            <person name="Arsene-Ploetze F."/>
            <person name="Gallien S."/>
            <person name="Calteau A."/>
            <person name="Vallenet D."/>
            <person name="Casiot C."/>
            <person name="Chane-Woon-Ming B."/>
            <person name="Giloteaux L."/>
            <person name="Barakat M."/>
            <person name="Bonnefoy V."/>
            <person name="Bruneel O."/>
            <person name="Chandler M."/>
            <person name="Cleiss J."/>
            <person name="Duran R."/>
            <person name="Elbaz-Poulichet F."/>
            <person name="Fonknechten N."/>
            <person name="Lauga B."/>
            <person name="Mornico D."/>
            <person name="Ortet P."/>
            <person name="Schaeffer C."/>
            <person name="Siguier P."/>
            <person name="Alexander Thil Smith A."/>
            <person name="Van Dorsselaer A."/>
            <person name="Weissenbach J."/>
            <person name="Medigue C."/>
            <person name="Le Paslier D."/>
        </authorList>
    </citation>
    <scope>NUCLEOTIDE SEQUENCE</scope>
</reference>
<dbReference type="InterPro" id="IPR036922">
    <property type="entry name" value="Rieske_2Fe-2S_sf"/>
</dbReference>
<evidence type="ECO:0000259" key="7">
    <source>
        <dbReference type="PROSITE" id="PS51296"/>
    </source>
</evidence>
<accession>E6PY61</accession>
<feature type="compositionally biased region" description="Basic and acidic residues" evidence="5">
    <location>
        <begin position="16"/>
        <end position="28"/>
    </location>
</feature>
<evidence type="ECO:0000256" key="3">
    <source>
        <dbReference type="ARBA" id="ARBA00023004"/>
    </source>
</evidence>
<dbReference type="GO" id="GO:0046872">
    <property type="term" value="F:metal ion binding"/>
    <property type="evidence" value="ECO:0007669"/>
    <property type="project" value="UniProtKB-KW"/>
</dbReference>
<comment type="caution">
    <text evidence="8">The sequence shown here is derived from an EMBL/GenBank/DDBJ whole genome shotgun (WGS) entry which is preliminary data.</text>
</comment>